<feature type="chain" id="PRO_5045060516" evidence="4">
    <location>
        <begin position="26"/>
        <end position="393"/>
    </location>
</feature>
<dbReference type="PANTHER" id="PTHR46847">
    <property type="entry name" value="D-ALLOSE-BINDING PERIPLASMIC PROTEIN-RELATED"/>
    <property type="match status" value="1"/>
</dbReference>
<dbReference type="InterPro" id="IPR025997">
    <property type="entry name" value="SBP_2_dom"/>
</dbReference>
<accession>A0ABV3SXH6</accession>
<feature type="signal peptide" evidence="4">
    <location>
        <begin position="1"/>
        <end position="25"/>
    </location>
</feature>
<dbReference type="SUPFAM" id="SSF53822">
    <property type="entry name" value="Periplasmic binding protein-like I"/>
    <property type="match status" value="1"/>
</dbReference>
<dbReference type="Pfam" id="PF13407">
    <property type="entry name" value="Peripla_BP_4"/>
    <property type="match status" value="1"/>
</dbReference>
<dbReference type="PANTHER" id="PTHR46847:SF1">
    <property type="entry name" value="D-ALLOSE-BINDING PERIPLASMIC PROTEIN-RELATED"/>
    <property type="match status" value="1"/>
</dbReference>
<evidence type="ECO:0000259" key="5">
    <source>
        <dbReference type="Pfam" id="PF13407"/>
    </source>
</evidence>
<reference evidence="6 7" key="1">
    <citation type="submission" date="2024-07" db="EMBL/GenBank/DDBJ databases">
        <authorList>
            <person name="Lee S."/>
            <person name="Kang M."/>
        </authorList>
    </citation>
    <scope>NUCLEOTIDE SEQUENCE [LARGE SCALE GENOMIC DNA]</scope>
    <source>
        <strain evidence="6 7">DS6</strain>
    </source>
</reference>
<evidence type="ECO:0000256" key="4">
    <source>
        <dbReference type="SAM" id="SignalP"/>
    </source>
</evidence>
<name>A0ABV3SXH6_9ACTN</name>
<organism evidence="6 7">
    <name type="scientific">Nocardioides eburneus</name>
    <dbReference type="NCBI Taxonomy" id="3231482"/>
    <lineage>
        <taxon>Bacteria</taxon>
        <taxon>Bacillati</taxon>
        <taxon>Actinomycetota</taxon>
        <taxon>Actinomycetes</taxon>
        <taxon>Propionibacteriales</taxon>
        <taxon>Nocardioidaceae</taxon>
        <taxon>Nocardioides</taxon>
    </lineage>
</organism>
<evidence type="ECO:0000313" key="7">
    <source>
        <dbReference type="Proteomes" id="UP001556631"/>
    </source>
</evidence>
<protein>
    <submittedName>
        <fullName evidence="6">Sugar ABC transporter substrate-binding protein</fullName>
    </submittedName>
</protein>
<evidence type="ECO:0000313" key="6">
    <source>
        <dbReference type="EMBL" id="MEX0427245.1"/>
    </source>
</evidence>
<comment type="caution">
    <text evidence="6">The sequence shown here is derived from an EMBL/GenBank/DDBJ whole genome shotgun (WGS) entry which is preliminary data.</text>
</comment>
<sequence>MTTSRLRRIGRARHWAAIGTATVFAASLAACGSNAGAKGDDAPGTSDSSTDTSALASEVAALDKPLDSYSMPSEPIKNVSSLAGKTIYYIPITLQAPQFAATQKELTAAAEAAGLKVQVCDGKGTPTDINACVAQATSAKAAAIVTDAIPYGLAASSLGAAQKANIPVVINSQIIDNSHPASKTLAYVGENAGSDQQVALAKWTILDSEGKADLLINQNTDGPSQPAFVAAGKKVFASDCPGCKVTINGVSSANFSLVPSSTSAALLKDPNITYVQSQFEQFLQPTQAGIQSASKTGLKVITGAAELSSLKALQSGQIQAAAGQDGSYQAWADVDAVLRMMLGSTAPDYKIPVRLFTKDSVAGLTLTEAALASGEWFGPTSFTDDFKKLWGVA</sequence>
<gene>
    <name evidence="6" type="ORF">AB3X52_06400</name>
</gene>
<dbReference type="Gene3D" id="3.40.50.2300">
    <property type="match status" value="2"/>
</dbReference>
<keyword evidence="7" id="KW-1185">Reference proteome</keyword>
<feature type="domain" description="Periplasmic binding protein" evidence="5">
    <location>
        <begin position="87"/>
        <end position="343"/>
    </location>
</feature>
<evidence type="ECO:0000256" key="1">
    <source>
        <dbReference type="ARBA" id="ARBA00004196"/>
    </source>
</evidence>
<proteinExistence type="inferred from homology"/>
<dbReference type="EMBL" id="JBFPJR010000008">
    <property type="protein sequence ID" value="MEX0427245.1"/>
    <property type="molecule type" value="Genomic_DNA"/>
</dbReference>
<evidence type="ECO:0000256" key="3">
    <source>
        <dbReference type="ARBA" id="ARBA00022729"/>
    </source>
</evidence>
<dbReference type="InterPro" id="IPR028082">
    <property type="entry name" value="Peripla_BP_I"/>
</dbReference>
<evidence type="ECO:0000256" key="2">
    <source>
        <dbReference type="ARBA" id="ARBA00007639"/>
    </source>
</evidence>
<comment type="similarity">
    <text evidence="2">Belongs to the bacterial solute-binding protein 2 family.</text>
</comment>
<keyword evidence="3 4" id="KW-0732">Signal</keyword>
<comment type="subcellular location">
    <subcellularLocation>
        <location evidence="1">Cell envelope</location>
    </subcellularLocation>
</comment>
<dbReference type="RefSeq" id="WP_367992440.1">
    <property type="nucleotide sequence ID" value="NZ_JBFPJR010000008.1"/>
</dbReference>
<dbReference type="Proteomes" id="UP001556631">
    <property type="component" value="Unassembled WGS sequence"/>
</dbReference>
<dbReference type="PROSITE" id="PS51257">
    <property type="entry name" value="PROKAR_LIPOPROTEIN"/>
    <property type="match status" value="1"/>
</dbReference>